<dbReference type="EMBL" id="JXTC01000080">
    <property type="protein sequence ID" value="PON90805.1"/>
    <property type="molecule type" value="Genomic_DNA"/>
</dbReference>
<organism evidence="1 2">
    <name type="scientific">Trema orientale</name>
    <name type="common">Charcoal tree</name>
    <name type="synonym">Celtis orientalis</name>
    <dbReference type="NCBI Taxonomy" id="63057"/>
    <lineage>
        <taxon>Eukaryota</taxon>
        <taxon>Viridiplantae</taxon>
        <taxon>Streptophyta</taxon>
        <taxon>Embryophyta</taxon>
        <taxon>Tracheophyta</taxon>
        <taxon>Spermatophyta</taxon>
        <taxon>Magnoliopsida</taxon>
        <taxon>eudicotyledons</taxon>
        <taxon>Gunneridae</taxon>
        <taxon>Pentapetalae</taxon>
        <taxon>rosids</taxon>
        <taxon>fabids</taxon>
        <taxon>Rosales</taxon>
        <taxon>Cannabaceae</taxon>
        <taxon>Trema</taxon>
    </lineage>
</organism>
<name>A0A2P5EZ43_TREOI</name>
<reference evidence="2" key="1">
    <citation type="submission" date="2016-06" db="EMBL/GenBank/DDBJ databases">
        <title>Parallel loss of symbiosis genes in relatives of nitrogen-fixing non-legume Parasponia.</title>
        <authorList>
            <person name="Van Velzen R."/>
            <person name="Holmer R."/>
            <person name="Bu F."/>
            <person name="Rutten L."/>
            <person name="Van Zeijl A."/>
            <person name="Liu W."/>
            <person name="Santuari L."/>
            <person name="Cao Q."/>
            <person name="Sharma T."/>
            <person name="Shen D."/>
            <person name="Roswanjaya Y."/>
            <person name="Wardhani T."/>
            <person name="Kalhor M.S."/>
            <person name="Jansen J."/>
            <person name="Van den Hoogen J."/>
            <person name="Gungor B."/>
            <person name="Hartog M."/>
            <person name="Hontelez J."/>
            <person name="Verver J."/>
            <person name="Yang W.-C."/>
            <person name="Schijlen E."/>
            <person name="Repin R."/>
            <person name="Schilthuizen M."/>
            <person name="Schranz E."/>
            <person name="Heidstra R."/>
            <person name="Miyata K."/>
            <person name="Fedorova E."/>
            <person name="Kohlen W."/>
            <person name="Bisseling T."/>
            <person name="Smit S."/>
            <person name="Geurts R."/>
        </authorList>
    </citation>
    <scope>NUCLEOTIDE SEQUENCE [LARGE SCALE GENOMIC DNA]</scope>
    <source>
        <strain evidence="2">cv. RG33-2</strain>
    </source>
</reference>
<dbReference type="Proteomes" id="UP000237000">
    <property type="component" value="Unassembled WGS sequence"/>
</dbReference>
<comment type="caution">
    <text evidence="1">The sequence shown here is derived from an EMBL/GenBank/DDBJ whole genome shotgun (WGS) entry which is preliminary data.</text>
</comment>
<dbReference type="InParanoid" id="A0A2P5EZ43"/>
<protein>
    <submittedName>
        <fullName evidence="1">Uncharacterized protein</fullName>
    </submittedName>
</protein>
<evidence type="ECO:0000313" key="2">
    <source>
        <dbReference type="Proteomes" id="UP000237000"/>
    </source>
</evidence>
<evidence type="ECO:0000313" key="1">
    <source>
        <dbReference type="EMBL" id="PON90805.1"/>
    </source>
</evidence>
<accession>A0A2P5EZ43</accession>
<keyword evidence="2" id="KW-1185">Reference proteome</keyword>
<dbReference type="AlphaFoldDB" id="A0A2P5EZ43"/>
<sequence>MNKNFDVIMRYYYCTMVFYHRDSVYQHCSLLLPQQNHVFATKVDVSYPFQTGSSFNLYPLQLFRSVKSRRKAKTPPFGSSQDYRGSVNIHFVILDGDGYMLNGHVAKYKSKIRYFPT</sequence>
<proteinExistence type="predicted"/>
<gene>
    <name evidence="1" type="ORF">TorRG33x02_134430</name>
</gene>